<evidence type="ECO:0000256" key="1">
    <source>
        <dbReference type="SAM" id="MobiDB-lite"/>
    </source>
</evidence>
<proteinExistence type="predicted"/>
<dbReference type="AlphaFoldDB" id="A0A1I4ZCP0"/>
<dbReference type="RefSeq" id="WP_093343649.1">
    <property type="nucleotide sequence ID" value="NZ_FOUY01000015.1"/>
</dbReference>
<name>A0A1I4ZCP0_PSUAM</name>
<gene>
    <name evidence="2" type="ORF">SAMN05216207_10154</name>
</gene>
<keyword evidence="3" id="KW-1185">Reference proteome</keyword>
<sequence>MIEDFDYTQGLGVTGAQVFREFAGNHMDNPDELLQLRSLAKLFDAVDALDSALAETGVMVKGREGTLVVNGAVQERRMTLSAISKLWKDLGYSPATEDPQTRSDRARAAARARWDR</sequence>
<dbReference type="STRING" id="260086.SAMN05216207_10154"/>
<accession>A0A1I4ZCP0</accession>
<protein>
    <recommendedName>
        <fullName evidence="4">Phage terminase, small subunit, putative, P27 family</fullName>
    </recommendedName>
</protein>
<evidence type="ECO:0000313" key="2">
    <source>
        <dbReference type="EMBL" id="SFN47967.1"/>
    </source>
</evidence>
<organism evidence="2 3">
    <name type="scientific">Pseudonocardia ammonioxydans</name>
    <dbReference type="NCBI Taxonomy" id="260086"/>
    <lineage>
        <taxon>Bacteria</taxon>
        <taxon>Bacillati</taxon>
        <taxon>Actinomycetota</taxon>
        <taxon>Actinomycetes</taxon>
        <taxon>Pseudonocardiales</taxon>
        <taxon>Pseudonocardiaceae</taxon>
        <taxon>Pseudonocardia</taxon>
    </lineage>
</organism>
<dbReference type="EMBL" id="FOUY01000015">
    <property type="protein sequence ID" value="SFN47967.1"/>
    <property type="molecule type" value="Genomic_DNA"/>
</dbReference>
<evidence type="ECO:0000313" key="3">
    <source>
        <dbReference type="Proteomes" id="UP000199614"/>
    </source>
</evidence>
<feature type="region of interest" description="Disordered" evidence="1">
    <location>
        <begin position="91"/>
        <end position="116"/>
    </location>
</feature>
<dbReference type="Proteomes" id="UP000199614">
    <property type="component" value="Unassembled WGS sequence"/>
</dbReference>
<reference evidence="2 3" key="1">
    <citation type="submission" date="2016-10" db="EMBL/GenBank/DDBJ databases">
        <authorList>
            <person name="de Groot N.N."/>
        </authorList>
    </citation>
    <scope>NUCLEOTIDE SEQUENCE [LARGE SCALE GENOMIC DNA]</scope>
    <source>
        <strain evidence="2 3">CGMCC 4.1877</strain>
    </source>
</reference>
<feature type="compositionally biased region" description="Basic and acidic residues" evidence="1">
    <location>
        <begin position="99"/>
        <end position="116"/>
    </location>
</feature>
<evidence type="ECO:0008006" key="4">
    <source>
        <dbReference type="Google" id="ProtNLM"/>
    </source>
</evidence>